<dbReference type="EMBL" id="HBNR01045609">
    <property type="protein sequence ID" value="CAE4606699.1"/>
    <property type="molecule type" value="Transcribed_RNA"/>
</dbReference>
<dbReference type="PROSITE" id="PS51257">
    <property type="entry name" value="PROKAR_LIPOPROTEIN"/>
    <property type="match status" value="1"/>
</dbReference>
<reference evidence="4" key="1">
    <citation type="submission" date="2021-01" db="EMBL/GenBank/DDBJ databases">
        <authorList>
            <person name="Corre E."/>
            <person name="Pelletier E."/>
            <person name="Niang G."/>
            <person name="Scheremetjew M."/>
            <person name="Finn R."/>
            <person name="Kale V."/>
            <person name="Holt S."/>
            <person name="Cochrane G."/>
            <person name="Meng A."/>
            <person name="Brown T."/>
            <person name="Cohen L."/>
        </authorList>
    </citation>
    <scope>NUCLEOTIDE SEQUENCE</scope>
    <source>
        <strain evidence="4">CCMP3105</strain>
    </source>
</reference>
<dbReference type="SMART" id="SM01065">
    <property type="entry name" value="CBM_2"/>
    <property type="match status" value="1"/>
</dbReference>
<dbReference type="CDD" id="cd05467">
    <property type="entry name" value="CBM20"/>
    <property type="match status" value="1"/>
</dbReference>
<dbReference type="AlphaFoldDB" id="A0A7S4VW93"/>
<dbReference type="Gene3D" id="2.60.40.10">
    <property type="entry name" value="Immunoglobulins"/>
    <property type="match status" value="1"/>
</dbReference>
<sequence>MPEKCGLMPPGLGPFVQAALGCMCVGVLAYKCSIDKSGRGTVRFIFDSSKNFAGAAWMHVANLMVAGLLGREASSEGDACQWYFIEIMIDTTLGVYVEYKLLETLLLTLKNAGGLQAQLAEMIEAPCITIPDKEDIEAASPTKEDTEGASPSEEDTKTAAGKGDKASPLLEHSKSEGEAGNDMMVVFHKWSKELLFLLSHLDKPRYAAQLTSWLVIVTGMKFVMVSLMMVLSPQLQAVAGFVLAPLQDPSVKLVMVMILTPGVMNAVQFWLQDNIFVDVAQWHEKQQLALEMASSLCGEKKAEESGNIDHQLIQAQNDLACMEGKIKEMLQGSPSSWQQLKQLLDGENGFLEKVKRRQALEEDRYSLLSADFVRKTENLNRNTNGAFIPDVVLQTLKKKDDSYSLKFTVKAQTQPGQYVIVCGEGELGGWEPSKGVVLTTKLGQWPKWESESITLDPRRYMYQYKFIIMSEARQVVRWEDGPNRTLCSGHFPATATFDKTAA</sequence>
<dbReference type="InterPro" id="IPR022127">
    <property type="entry name" value="STIMATE/YPL162C"/>
</dbReference>
<proteinExistence type="predicted"/>
<dbReference type="PANTHER" id="PTHR31735">
    <property type="entry name" value="VACUOLAR MEMBRANE PROTEIN YPL162C"/>
    <property type="match status" value="1"/>
</dbReference>
<evidence type="ECO:0000256" key="1">
    <source>
        <dbReference type="SAM" id="MobiDB-lite"/>
    </source>
</evidence>
<keyword evidence="2" id="KW-0812">Transmembrane</keyword>
<accession>A0A7S4VW93</accession>
<dbReference type="InterPro" id="IPR013784">
    <property type="entry name" value="Carb-bd-like_fold"/>
</dbReference>
<name>A0A7S4VW93_9DINO</name>
<dbReference type="Pfam" id="PF12400">
    <property type="entry name" value="STIMATE"/>
    <property type="match status" value="2"/>
</dbReference>
<keyword evidence="2" id="KW-0472">Membrane</keyword>
<feature type="region of interest" description="Disordered" evidence="1">
    <location>
        <begin position="138"/>
        <end position="175"/>
    </location>
</feature>
<dbReference type="Pfam" id="PF00686">
    <property type="entry name" value="CBM_20"/>
    <property type="match status" value="1"/>
</dbReference>
<protein>
    <recommendedName>
        <fullName evidence="3">CBM20 domain-containing protein</fullName>
    </recommendedName>
</protein>
<dbReference type="GO" id="GO:0016020">
    <property type="term" value="C:membrane"/>
    <property type="evidence" value="ECO:0007669"/>
    <property type="project" value="TreeGrafter"/>
</dbReference>
<keyword evidence="2" id="KW-1133">Transmembrane helix</keyword>
<feature type="transmembrane region" description="Helical" evidence="2">
    <location>
        <begin position="12"/>
        <end position="30"/>
    </location>
</feature>
<feature type="domain" description="CBM20" evidence="3">
    <location>
        <begin position="397"/>
        <end position="502"/>
    </location>
</feature>
<evidence type="ECO:0000259" key="3">
    <source>
        <dbReference type="PROSITE" id="PS51166"/>
    </source>
</evidence>
<evidence type="ECO:0000313" key="4">
    <source>
        <dbReference type="EMBL" id="CAE4606699.1"/>
    </source>
</evidence>
<dbReference type="InterPro" id="IPR002044">
    <property type="entry name" value="CBM20"/>
</dbReference>
<dbReference type="GO" id="GO:2001070">
    <property type="term" value="F:starch binding"/>
    <property type="evidence" value="ECO:0007669"/>
    <property type="project" value="InterPro"/>
</dbReference>
<dbReference type="InterPro" id="IPR013783">
    <property type="entry name" value="Ig-like_fold"/>
</dbReference>
<dbReference type="PANTHER" id="PTHR31735:SF1">
    <property type="entry name" value="VACUOLAR MEMBRANE PROTEIN YPL162C"/>
    <property type="match status" value="1"/>
</dbReference>
<gene>
    <name evidence="4" type="ORF">AMON00008_LOCUS31724</name>
</gene>
<feature type="compositionally biased region" description="Basic and acidic residues" evidence="1">
    <location>
        <begin position="154"/>
        <end position="175"/>
    </location>
</feature>
<evidence type="ECO:0000256" key="2">
    <source>
        <dbReference type="SAM" id="Phobius"/>
    </source>
</evidence>
<feature type="transmembrane region" description="Helical" evidence="2">
    <location>
        <begin position="210"/>
        <end position="231"/>
    </location>
</feature>
<dbReference type="SUPFAM" id="SSF49452">
    <property type="entry name" value="Starch-binding domain-like"/>
    <property type="match status" value="1"/>
</dbReference>
<organism evidence="4">
    <name type="scientific">Alexandrium monilatum</name>
    <dbReference type="NCBI Taxonomy" id="311494"/>
    <lineage>
        <taxon>Eukaryota</taxon>
        <taxon>Sar</taxon>
        <taxon>Alveolata</taxon>
        <taxon>Dinophyceae</taxon>
        <taxon>Gonyaulacales</taxon>
        <taxon>Pyrocystaceae</taxon>
        <taxon>Alexandrium</taxon>
    </lineage>
</organism>
<dbReference type="PROSITE" id="PS51166">
    <property type="entry name" value="CBM20"/>
    <property type="match status" value="1"/>
</dbReference>